<dbReference type="PANTHER" id="PTHR44170:SF6">
    <property type="entry name" value="CONTACTIN"/>
    <property type="match status" value="1"/>
</dbReference>
<dbReference type="InterPro" id="IPR003961">
    <property type="entry name" value="FN3_dom"/>
</dbReference>
<keyword evidence="1" id="KW-0677">Repeat</keyword>
<dbReference type="InterPro" id="IPR003598">
    <property type="entry name" value="Ig_sub2"/>
</dbReference>
<evidence type="ECO:0000313" key="13">
    <source>
        <dbReference type="EMBL" id="VDD82647.1"/>
    </source>
</evidence>
<dbReference type="SMART" id="SM00184">
    <property type="entry name" value="RING"/>
    <property type="match status" value="2"/>
</dbReference>
<organism evidence="13 14">
    <name type="scientific">Mesocestoides corti</name>
    <name type="common">Flatworm</name>
    <dbReference type="NCBI Taxonomy" id="53468"/>
    <lineage>
        <taxon>Eukaryota</taxon>
        <taxon>Metazoa</taxon>
        <taxon>Spiralia</taxon>
        <taxon>Lophotrochozoa</taxon>
        <taxon>Platyhelminthes</taxon>
        <taxon>Cestoda</taxon>
        <taxon>Eucestoda</taxon>
        <taxon>Cyclophyllidea</taxon>
        <taxon>Mesocestoididae</taxon>
        <taxon>Mesocestoides</taxon>
    </lineage>
</organism>
<dbReference type="CDD" id="cd16725">
    <property type="entry name" value="RING-HC_MIB1_rpt2"/>
    <property type="match status" value="1"/>
</dbReference>
<accession>A0A0R3ULS6</accession>
<dbReference type="InterPro" id="IPR013098">
    <property type="entry name" value="Ig_I-set"/>
</dbReference>
<dbReference type="SMART" id="SM00408">
    <property type="entry name" value="IGc2"/>
    <property type="match status" value="5"/>
</dbReference>
<dbReference type="InterPro" id="IPR003599">
    <property type="entry name" value="Ig_sub"/>
</dbReference>
<keyword evidence="14" id="KW-1185">Reference proteome</keyword>
<dbReference type="FunFam" id="2.60.40.10:FF:000035">
    <property type="entry name" value="Contactin 1"/>
    <property type="match status" value="1"/>
</dbReference>
<dbReference type="Pfam" id="PF13927">
    <property type="entry name" value="Ig_3"/>
    <property type="match status" value="1"/>
</dbReference>
<evidence type="ECO:0000256" key="8">
    <source>
        <dbReference type="SAM" id="Coils"/>
    </source>
</evidence>
<dbReference type="PROSITE" id="PS50089">
    <property type="entry name" value="ZF_RING_2"/>
    <property type="match status" value="1"/>
</dbReference>
<dbReference type="InterPro" id="IPR007110">
    <property type="entry name" value="Ig-like_dom"/>
</dbReference>
<evidence type="ECO:0000259" key="12">
    <source>
        <dbReference type="PROSITE" id="PS50853"/>
    </source>
</evidence>
<dbReference type="PROSITE" id="PS50088">
    <property type="entry name" value="ANK_REPEAT"/>
    <property type="match status" value="2"/>
</dbReference>
<dbReference type="GO" id="GO:0098609">
    <property type="term" value="P:cell-cell adhesion"/>
    <property type="evidence" value="ECO:0007669"/>
    <property type="project" value="TreeGrafter"/>
</dbReference>
<dbReference type="PROSITE" id="PS50853">
    <property type="entry name" value="FN3"/>
    <property type="match status" value="4"/>
</dbReference>
<feature type="region of interest" description="Disordered" evidence="9">
    <location>
        <begin position="130"/>
        <end position="149"/>
    </location>
</feature>
<feature type="domain" description="Ig-like" evidence="11">
    <location>
        <begin position="1086"/>
        <end position="1186"/>
    </location>
</feature>
<evidence type="ECO:0000256" key="2">
    <source>
        <dbReference type="ARBA" id="ARBA00022771"/>
    </source>
</evidence>
<keyword evidence="6" id="KW-0040">ANK repeat</keyword>
<feature type="domain" description="Fibronectin type-III" evidence="12">
    <location>
        <begin position="1517"/>
        <end position="1624"/>
    </location>
</feature>
<gene>
    <name evidence="13" type="ORF">MCOS_LOCUS8650</name>
</gene>
<dbReference type="InterPro" id="IPR013783">
    <property type="entry name" value="Ig-like_fold"/>
</dbReference>
<dbReference type="GO" id="GO:0007411">
    <property type="term" value="P:axon guidance"/>
    <property type="evidence" value="ECO:0007669"/>
    <property type="project" value="TreeGrafter"/>
</dbReference>
<dbReference type="Proteomes" id="UP000267029">
    <property type="component" value="Unassembled WGS sequence"/>
</dbReference>
<dbReference type="EMBL" id="UXSR01005549">
    <property type="protein sequence ID" value="VDD82647.1"/>
    <property type="molecule type" value="Genomic_DNA"/>
</dbReference>
<feature type="domain" description="RING-type" evidence="10">
    <location>
        <begin position="365"/>
        <end position="400"/>
    </location>
</feature>
<dbReference type="SUPFAM" id="SSF49265">
    <property type="entry name" value="Fibronectin type III"/>
    <property type="match status" value="2"/>
</dbReference>
<dbReference type="GO" id="GO:0005886">
    <property type="term" value="C:plasma membrane"/>
    <property type="evidence" value="ECO:0007669"/>
    <property type="project" value="TreeGrafter"/>
</dbReference>
<keyword evidence="3" id="KW-0862">Zinc</keyword>
<feature type="domain" description="Ig-like" evidence="11">
    <location>
        <begin position="983"/>
        <end position="1080"/>
    </location>
</feature>
<evidence type="ECO:0000313" key="14">
    <source>
        <dbReference type="Proteomes" id="UP000267029"/>
    </source>
</evidence>
<dbReference type="Pfam" id="PF07679">
    <property type="entry name" value="I-set"/>
    <property type="match status" value="2"/>
</dbReference>
<feature type="domain" description="Ig-like" evidence="11">
    <location>
        <begin position="1191"/>
        <end position="1288"/>
    </location>
</feature>
<dbReference type="STRING" id="53468.A0A0R3ULS6"/>
<dbReference type="Pfam" id="PF13920">
    <property type="entry name" value="zf-C3HC4_3"/>
    <property type="match status" value="1"/>
</dbReference>
<feature type="domain" description="Ig-like" evidence="11">
    <location>
        <begin position="682"/>
        <end position="767"/>
    </location>
</feature>
<sequence>MFFFHSRVFCTLMSCCDQVPWLLDEPRPDGFTPLHLAVLYGHLPIVDCLLSAAVNVNAESSLMLSGSSGSALGNRLTPLHLAVQKGNAVITCLLLARGANPSAVDAGGKSSLDLILPFLRRAAVDLTGGETENAAETSQQSAQSETPQTVGNRIELSIVPFLASVARYLVISASSLSPTRSEECLQTFPSPLRNRIESIVQTTLKSGISSPVLIAACLVAAIGLEPNEAGGGEARSAPACLSSLGDPVLELALHQCFVEACISTATTDTDNDGGGEGPEDQQQSLLGSETSTLNDFFAADNRSEPRVLQSGTGSPTESSMSIANLLVPSGWTTTSELSQQQQQQQQLPADLPLNLHELSEELRECMVCSSRDRAALLSPCGHIVACQQCTQLLKKCILCRQQVVTYREIPACRECTFRPAVTLTRACNHFLVCRECLVPRLARLNRALVAAGDDEDEQTKSDWLLGEGEQRRHQLLLSLFNTGELCPDGVCPECGQTVTSVWSLEAAVSGVVGGSAERLLALPSSSDGGTFRRTTLQPSDSRDLLVPIAVSQTPTIWVASENNQVTSASAITSPCLVPRSLFSACQSSSVVRQTLPRCTQAGGTNARPNNMRPSGALISNGQSSSRELKRLQHELQAMREQSRGAQLLRIGNLEEHQFIGNWLEQNSLDRRFVTGIVVENFVSFNCYANGNPTPNYRWYKIGLMSSATGVVPRRTLVEPLNSTTGRISTSGGNLVIQNPIATLDSEYYQCEAYNTFGSILSRTAKIVFGQLETFPKHPRRTRKAWAYQSVTLPCDPPAHSPRDSLIYSFYMRKGLSLEPVVLSARPGVFVSQAQALIGFSEATSQDSGVYVCMITMYQLGSRLSDSPKSPDMPLVVMESNQRTQEPRIYDSFPSIWPSDPIRGHSVRIECFAGGSVQSGPLQYAWRRLDGIAIPSDRLKELNRVIEIPQVQPEDQGVYECSVTDSMGSQAQPRTVSLRIKAVPYFTNMAKDEIVSVGDTVTMVCEAQGIPEPSQFWYRNGIRVSELISTSVLDATRYRLQDGTKDPASLVISNVVAGDSAMFDCLAVNSLGSVSSSGELRVLAFAPTFQKNPMVPVLGMVGQSTVMTCQPEAAPDPVVSWFFQGSPLSPVPSVIDPSTGETTCPSTYCTLPSGNLLIAQLTRMQEGLYECRAQNQFGTASTSAHLTVIDALSISLQPQNIIVDVNSTVIVPCKAIVSSFLDVNYAWFYEDVEIKFDRLDLDARRYDKTQFFRPYDRDFGFLHIINIQLYDAGRYTCEAQTPLSRNRVTAYVLVAGPPGPCAGVEASTIPDTELVMVNWTKGADHLHPILYYIIEAKVADEPWSVVVARLDESPDIEIGQSTNRRTTTIGNLYSNILYHLRVLAANAKGVGEPSRPSRGIITLPKAPTKLVQNVTGGGGKQGTLVVRWEPLPYFEHNGDGFHYILRWRAWEDTEFTEVHVYDPPQVWNSTMVQHTVSLPVERFYKPYEVTIQAVNNQGVGPVTDPVIIMSAARVPTNAPRNQEANQYNGSALLIKWAPPLLSGDEGPLLGYRLIYWRRNEECLGLESDIERFEQGQRRTLYGGDLTSGFIIGLEQDIYYCVAVQAFNTAGDSPPSGFAEQTTYKLWPQSFPTMVQLNSTRYPRTVRVSWIGVQTTLNEEAVLGYRIRYWLVGANYKEAHTDVDVRMRTYGYIQNLEINKRYNLRVYAYSRAGVGKMSSPIVQFQMIPRDQCVPGASWEGPDIHYNLVCSALKMHSSPLTVFLIIVLLLRQL</sequence>
<dbReference type="OrthoDB" id="3666223at2759"/>
<dbReference type="CDD" id="cd00063">
    <property type="entry name" value="FN3"/>
    <property type="match status" value="4"/>
</dbReference>
<dbReference type="SMART" id="SM00409">
    <property type="entry name" value="IG"/>
    <property type="match status" value="6"/>
</dbReference>
<evidence type="ECO:0000256" key="9">
    <source>
        <dbReference type="SAM" id="MobiDB-lite"/>
    </source>
</evidence>
<proteinExistence type="predicted"/>
<evidence type="ECO:0000256" key="7">
    <source>
        <dbReference type="PROSITE-ProRule" id="PRU00175"/>
    </source>
</evidence>
<dbReference type="SMART" id="SM00060">
    <property type="entry name" value="FN3"/>
    <property type="match status" value="4"/>
</dbReference>
<feature type="coiled-coil region" evidence="8">
    <location>
        <begin position="621"/>
        <end position="648"/>
    </location>
</feature>
<feature type="domain" description="Fibronectin type-III" evidence="12">
    <location>
        <begin position="1629"/>
        <end position="1728"/>
    </location>
</feature>
<dbReference type="InterPro" id="IPR036179">
    <property type="entry name" value="Ig-like_dom_sf"/>
</dbReference>
<dbReference type="SMART" id="SM00248">
    <property type="entry name" value="ANK"/>
    <property type="match status" value="2"/>
</dbReference>
<dbReference type="PANTHER" id="PTHR44170">
    <property type="entry name" value="PROTEIN SIDEKICK"/>
    <property type="match status" value="1"/>
</dbReference>
<dbReference type="FunFam" id="2.60.40.10:FF:000032">
    <property type="entry name" value="palladin isoform X1"/>
    <property type="match status" value="1"/>
</dbReference>
<evidence type="ECO:0000259" key="11">
    <source>
        <dbReference type="PROSITE" id="PS50835"/>
    </source>
</evidence>
<dbReference type="SUPFAM" id="SSF48726">
    <property type="entry name" value="Immunoglobulin"/>
    <property type="match status" value="5"/>
</dbReference>
<keyword evidence="5" id="KW-0393">Immunoglobulin domain</keyword>
<feature type="domain" description="Fibronectin type-III" evidence="12">
    <location>
        <begin position="1406"/>
        <end position="1512"/>
    </location>
</feature>
<evidence type="ECO:0000256" key="5">
    <source>
        <dbReference type="ARBA" id="ARBA00023319"/>
    </source>
</evidence>
<dbReference type="PROSITE" id="PS50297">
    <property type="entry name" value="ANK_REP_REGION"/>
    <property type="match status" value="2"/>
</dbReference>
<feature type="domain" description="Fibronectin type-III" evidence="12">
    <location>
        <begin position="1296"/>
        <end position="1405"/>
    </location>
</feature>
<feature type="domain" description="Ig-like" evidence="11">
    <location>
        <begin position="886"/>
        <end position="976"/>
    </location>
</feature>
<feature type="repeat" description="ANK" evidence="6">
    <location>
        <begin position="29"/>
        <end position="61"/>
    </location>
</feature>
<dbReference type="Gene3D" id="2.60.40.10">
    <property type="entry name" value="Immunoglobulins"/>
    <property type="match status" value="10"/>
</dbReference>
<feature type="repeat" description="ANK" evidence="6">
    <location>
        <begin position="74"/>
        <end position="106"/>
    </location>
</feature>
<dbReference type="Pfam" id="PF12796">
    <property type="entry name" value="Ank_2"/>
    <property type="match status" value="1"/>
</dbReference>
<dbReference type="SUPFAM" id="SSF48403">
    <property type="entry name" value="Ankyrin repeat"/>
    <property type="match status" value="1"/>
</dbReference>
<dbReference type="Pfam" id="PF00041">
    <property type="entry name" value="fn3"/>
    <property type="match status" value="3"/>
</dbReference>
<dbReference type="PROSITE" id="PS50835">
    <property type="entry name" value="IG_LIKE"/>
    <property type="match status" value="5"/>
</dbReference>
<evidence type="ECO:0000256" key="4">
    <source>
        <dbReference type="ARBA" id="ARBA00023157"/>
    </source>
</evidence>
<dbReference type="InterPro" id="IPR036116">
    <property type="entry name" value="FN3_sf"/>
</dbReference>
<evidence type="ECO:0000256" key="6">
    <source>
        <dbReference type="PROSITE-ProRule" id="PRU00023"/>
    </source>
</evidence>
<dbReference type="GO" id="GO:0030424">
    <property type="term" value="C:axon"/>
    <property type="evidence" value="ECO:0007669"/>
    <property type="project" value="TreeGrafter"/>
</dbReference>
<dbReference type="InterPro" id="IPR036770">
    <property type="entry name" value="Ankyrin_rpt-contain_sf"/>
</dbReference>
<reference evidence="13 14" key="1">
    <citation type="submission" date="2018-10" db="EMBL/GenBank/DDBJ databases">
        <authorList>
            <consortium name="Pathogen Informatics"/>
        </authorList>
    </citation>
    <scope>NUCLEOTIDE SEQUENCE [LARGE SCALE GENOMIC DNA]</scope>
</reference>
<name>A0A0R3ULS6_MESCO</name>
<dbReference type="InterPro" id="IPR001841">
    <property type="entry name" value="Znf_RING"/>
</dbReference>
<keyword evidence="8" id="KW-0175">Coiled coil</keyword>
<dbReference type="InterPro" id="IPR013083">
    <property type="entry name" value="Znf_RING/FYVE/PHD"/>
</dbReference>
<evidence type="ECO:0000256" key="1">
    <source>
        <dbReference type="ARBA" id="ARBA00022737"/>
    </source>
</evidence>
<feature type="compositionally biased region" description="Polar residues" evidence="9">
    <location>
        <begin position="134"/>
        <end position="149"/>
    </location>
</feature>
<keyword evidence="2 7" id="KW-0863">Zinc-finger</keyword>
<evidence type="ECO:0000256" key="3">
    <source>
        <dbReference type="ARBA" id="ARBA00022833"/>
    </source>
</evidence>
<dbReference type="Gene3D" id="3.30.40.10">
    <property type="entry name" value="Zinc/RING finger domain, C3HC4 (zinc finger)"/>
    <property type="match status" value="1"/>
</dbReference>
<dbReference type="Gene3D" id="1.25.40.20">
    <property type="entry name" value="Ankyrin repeat-containing domain"/>
    <property type="match status" value="1"/>
</dbReference>
<keyword evidence="2 7" id="KW-0479">Metal-binding</keyword>
<dbReference type="GO" id="GO:0008270">
    <property type="term" value="F:zinc ion binding"/>
    <property type="evidence" value="ECO:0007669"/>
    <property type="project" value="UniProtKB-KW"/>
</dbReference>
<evidence type="ECO:0000259" key="10">
    <source>
        <dbReference type="PROSITE" id="PS50089"/>
    </source>
</evidence>
<protein>
    <submittedName>
        <fullName evidence="13">Uncharacterized protein</fullName>
    </submittedName>
</protein>
<keyword evidence="4" id="KW-1015">Disulfide bond</keyword>
<dbReference type="InterPro" id="IPR002110">
    <property type="entry name" value="Ankyrin_rpt"/>
</dbReference>